<comment type="caution">
    <text evidence="1">The sequence shown here is derived from an EMBL/GenBank/DDBJ whole genome shotgun (WGS) entry which is preliminary data.</text>
</comment>
<dbReference type="Proteomes" id="UP000093366">
    <property type="component" value="Unassembled WGS sequence"/>
</dbReference>
<dbReference type="RefSeq" id="WP_065790604.1">
    <property type="nucleotide sequence ID" value="NZ_JAGJED010000004.1"/>
</dbReference>
<dbReference type="AlphaFoldDB" id="A0A1C0TQL1"/>
<protein>
    <submittedName>
        <fullName evidence="1">Uncharacterized protein</fullName>
    </submittedName>
</protein>
<organism evidence="1 2">
    <name type="scientific">Pseudoalteromonas luteoviolacea</name>
    <dbReference type="NCBI Taxonomy" id="43657"/>
    <lineage>
        <taxon>Bacteria</taxon>
        <taxon>Pseudomonadati</taxon>
        <taxon>Pseudomonadota</taxon>
        <taxon>Gammaproteobacteria</taxon>
        <taxon>Alteromonadales</taxon>
        <taxon>Pseudoalteromonadaceae</taxon>
        <taxon>Pseudoalteromonas</taxon>
    </lineage>
</organism>
<name>A0A1C0TQL1_9GAMM</name>
<evidence type="ECO:0000313" key="2">
    <source>
        <dbReference type="Proteomes" id="UP000093366"/>
    </source>
</evidence>
<dbReference type="PROSITE" id="PS51257">
    <property type="entry name" value="PROKAR_LIPOPROTEIN"/>
    <property type="match status" value="1"/>
</dbReference>
<evidence type="ECO:0000313" key="1">
    <source>
        <dbReference type="EMBL" id="OCQ21236.1"/>
    </source>
</evidence>
<proteinExistence type="predicted"/>
<sequence length="60" mass="6241">MNLKLNKKSIKKLSLSGKKLDKGNTPLVGGGAGACSGRPNCVMDDQPYDTATSTSVPVTF</sequence>
<reference evidence="2" key="1">
    <citation type="submission" date="2016-07" db="EMBL/GenBank/DDBJ databases">
        <authorList>
            <person name="Florea S."/>
            <person name="Webb J.S."/>
            <person name="Jaromczyk J."/>
            <person name="Schardl C.L."/>
        </authorList>
    </citation>
    <scope>NUCLEOTIDE SEQUENCE [LARGE SCALE GENOMIC DNA]</scope>
    <source>
        <strain evidence="2">IPB1</strain>
    </source>
</reference>
<accession>A0A1C0TQL1</accession>
<dbReference type="OrthoDB" id="9975835at2"/>
<gene>
    <name evidence="1" type="ORF">A7985_11450</name>
</gene>
<dbReference type="EMBL" id="MAUJ01000003">
    <property type="protein sequence ID" value="OCQ21236.1"/>
    <property type="molecule type" value="Genomic_DNA"/>
</dbReference>